<accession>A0AAN1XXG7</accession>
<feature type="transmembrane region" description="Helical" evidence="1">
    <location>
        <begin position="7"/>
        <end position="30"/>
    </location>
</feature>
<name>A0AAN1XXG7_UNVUL</name>
<evidence type="ECO:0000313" key="3">
    <source>
        <dbReference type="EMBL" id="BDE07159.1"/>
    </source>
</evidence>
<evidence type="ECO:0000256" key="1">
    <source>
        <dbReference type="SAM" id="Phobius"/>
    </source>
</evidence>
<dbReference type="AlphaFoldDB" id="A0AAN1XXG7"/>
<keyword evidence="1" id="KW-0812">Transmembrane</keyword>
<proteinExistence type="predicted"/>
<dbReference type="KEGG" id="vab:WPS_24350"/>
<feature type="transmembrane region" description="Helical" evidence="1">
    <location>
        <begin position="138"/>
        <end position="159"/>
    </location>
</feature>
<feature type="transmembrane region" description="Helical" evidence="1">
    <location>
        <begin position="71"/>
        <end position="95"/>
    </location>
</feature>
<dbReference type="RefSeq" id="WP_317994770.1">
    <property type="nucleotide sequence ID" value="NZ_AP025523.1"/>
</dbReference>
<keyword evidence="1" id="KW-1133">Transmembrane helix</keyword>
<keyword evidence="1" id="KW-0472">Membrane</keyword>
<organism evidence="3 4">
    <name type="scientific">Vulcanimicrobium alpinum</name>
    <dbReference type="NCBI Taxonomy" id="3016050"/>
    <lineage>
        <taxon>Bacteria</taxon>
        <taxon>Bacillati</taxon>
        <taxon>Vulcanimicrobiota</taxon>
        <taxon>Vulcanimicrobiia</taxon>
        <taxon>Vulcanimicrobiales</taxon>
        <taxon>Vulcanimicrobiaceae</taxon>
        <taxon>Vulcanimicrobium</taxon>
    </lineage>
</organism>
<gene>
    <name evidence="3" type="ORF">WPS_24350</name>
</gene>
<reference evidence="3 4" key="1">
    <citation type="journal article" date="2022" name="ISME Commun">
        <title>Vulcanimicrobium alpinus gen. nov. sp. nov., the first cultivated representative of the candidate phylum 'Eremiobacterota', is a metabolically versatile aerobic anoxygenic phototroph.</title>
        <authorList>
            <person name="Yabe S."/>
            <person name="Muto K."/>
            <person name="Abe K."/>
            <person name="Yokota A."/>
            <person name="Staudigel H."/>
            <person name="Tebo B.M."/>
        </authorList>
    </citation>
    <scope>NUCLEOTIDE SEQUENCE [LARGE SCALE GENOMIC DNA]</scope>
    <source>
        <strain evidence="3 4">WC8-2</strain>
    </source>
</reference>
<feature type="transmembrane region" description="Helical" evidence="1">
    <location>
        <begin position="107"/>
        <end position="126"/>
    </location>
</feature>
<dbReference type="Proteomes" id="UP001317532">
    <property type="component" value="Chromosome"/>
</dbReference>
<dbReference type="EMBL" id="AP025523">
    <property type="protein sequence ID" value="BDE07159.1"/>
    <property type="molecule type" value="Genomic_DNA"/>
</dbReference>
<sequence>MTVVLDVLAGAAGFICVAVAISDLFATVIVPRSVGGPWRPSAVITRNLWRRWREAAMRIPDMERREDTPGVFAPTLMVTLLVFWISAQVIGYGLIFWALRDGIRPPLPNLGSALYFAGTSLLTIGYGDFAPEHLATRALAMLSAVGGLSTFAIVTTFWFQTFGAFQRREAFVVTISERTGAPPSGLEFVKRHIKLGLMDDVEIILRDGQRWIAEVMETHLAYPVLAYFRSSHDDESWIGTIGAMLDASTLLVTTIDLDHRGQAEMTLRIGTHLVRDFTGFFRLPTGDASGVEYDEFVAAYRSLRELGVPLHPLDDAWPAFSATRAKYAVPLDAMARWWRIPPARWVGDRSRIRVHVNVGVPREPDAPVSR</sequence>
<protein>
    <recommendedName>
        <fullName evidence="2">Potassium channel domain-containing protein</fullName>
    </recommendedName>
</protein>
<dbReference type="InterPro" id="IPR013099">
    <property type="entry name" value="K_chnl_dom"/>
</dbReference>
<evidence type="ECO:0000259" key="2">
    <source>
        <dbReference type="Pfam" id="PF07885"/>
    </source>
</evidence>
<feature type="domain" description="Potassium channel" evidence="2">
    <location>
        <begin position="84"/>
        <end position="161"/>
    </location>
</feature>
<dbReference type="Gene3D" id="1.10.287.70">
    <property type="match status" value="1"/>
</dbReference>
<keyword evidence="4" id="KW-1185">Reference proteome</keyword>
<dbReference type="Pfam" id="PF07885">
    <property type="entry name" value="Ion_trans_2"/>
    <property type="match status" value="1"/>
</dbReference>
<evidence type="ECO:0000313" key="4">
    <source>
        <dbReference type="Proteomes" id="UP001317532"/>
    </source>
</evidence>
<dbReference type="SUPFAM" id="SSF81324">
    <property type="entry name" value="Voltage-gated potassium channels"/>
    <property type="match status" value="1"/>
</dbReference>